<keyword evidence="5 7" id="KW-0442">Lipid degradation</keyword>
<dbReference type="PROSITE" id="PS50195">
    <property type="entry name" value="PX"/>
    <property type="match status" value="1"/>
</dbReference>
<dbReference type="GO" id="GO:0006654">
    <property type="term" value="P:phosphatidic acid biosynthetic process"/>
    <property type="evidence" value="ECO:0007669"/>
    <property type="project" value="InterPro"/>
</dbReference>
<dbReference type="GO" id="GO:0004630">
    <property type="term" value="F:phospholipase D activity"/>
    <property type="evidence" value="ECO:0007669"/>
    <property type="project" value="UniProtKB-UniRule"/>
</dbReference>
<feature type="domain" description="PLD phosphodiesterase" evidence="9">
    <location>
        <begin position="469"/>
        <end position="496"/>
    </location>
</feature>
<dbReference type="Pfam" id="PF00614">
    <property type="entry name" value="PLDc"/>
    <property type="match status" value="1"/>
</dbReference>
<dbReference type="GO" id="GO:0060627">
    <property type="term" value="P:regulation of vesicle-mediated transport"/>
    <property type="evidence" value="ECO:0007669"/>
    <property type="project" value="TreeGrafter"/>
</dbReference>
<keyword evidence="3" id="KW-0677">Repeat</keyword>
<sequence>MSDSGTPSSSLRRAVPSDETGNDLDHNQRLIFPDSDLNELEECIETDHPSHGYTEIPFTRIYELVPNKHEACNCFIPGTAFSVEVTDVERFGSSRRTEKTCRYTVRISHGPFEWAIKRRYKHFHQLHQELQRYRALLHLQRPARRLKEHRLSMRRERKVNAEDKTSRPPQLPARIDSSQQDNTPANVETNLSSRKKHVENYLQTLLRIPVYRDHPSTLEFLEVSRLSFINKLGPKGIEGNVNKRSGGYTMQRCCGNICFLWSKRYLVLKDSFMLYMKQDEGRISSVLLFDRHFNVHMADPTEVHGGIVIENMSRTLTVKCASYRQALWWLKSVQEFVETHKSPYLQENRFGSFAPPRDAIPVKWYVNAAEYFLDVAYALESAQEEIFITDWWLSPEIYLKRPPVEGNYWRLDYVLKRRAEAGVRVYVLLYKEVELALGINSGYSKHTLMNAHENIKVIRHPNHVASTVFFWAHHEKLVVIDQTLAFLGGIDLAYGRWDDHQHRLTDVGSVAQRISPQQEASPTQEASPSQEASPTQEASPSQETTSQDPLNSPSNSEQMHSQDESVTGNTDLTDGATSEVEPDSVPRISAFGAQGWSRLRKVYHTQESVLRDSTSDQQDAAGDRVDGKDASSTLEGIVHRWRNVLRQKLHREDPQKNNLNKHKMDIWEDYGTVRPSSVELFGEARFWHGKDYCNCVFKDWVQLDKPLDDFIDRHVTPRMPWHDIGVAVQGGTARDVARHFIQRWNFAWTEKKKKSIMTFPKLLPKSLSVPTRPSVQLKGFLKANVQLLRSASDWSAGIKEPEKSIHDAYIDTINNSKHFIYIENQFFVSCADDKTIFNGIGDAITNRIIKAYREKQHFRVYVVVPLLPGFEGDLTTGGGNAIQAVMHFNYRTICRGKYSIVERLKVEMDDMWVQFISFCSLRTHAELGGRPITELIYVHSKMLIADDRTVIIGSANINDRSMLGRRDSELAVVVSDTEFVPSTMDGQPYEAGKFAGSLRNNCFRLILGLLDQPNVDISDVVSEHFFKDIWTVTAGRNATIFDKVFKCIPSDFILNSEQLACKDTHDALVEQDGDKARQKLKGVQGFLVQFPLLFLQEQNLMPAIHTKEGIMPTELWT</sequence>
<evidence type="ECO:0000256" key="1">
    <source>
        <dbReference type="ARBA" id="ARBA00000798"/>
    </source>
</evidence>
<dbReference type="CDD" id="cd09138">
    <property type="entry name" value="PLDc_vPLD1_2_yPLD_like_1"/>
    <property type="match status" value="1"/>
</dbReference>
<dbReference type="SMART" id="SM00233">
    <property type="entry name" value="PH"/>
    <property type="match status" value="1"/>
</dbReference>
<reference evidence="11" key="1">
    <citation type="submission" date="2008-07" db="EMBL/GenBank/DDBJ databases">
        <title>Evolution of phospholipase D gene family in fish genomes.</title>
        <authorList>
            <person name="Kim M.-S."/>
            <person name="Chung J.-K."/>
            <person name="Lee H.-H."/>
        </authorList>
    </citation>
    <scope>NUCLEOTIDE SEQUENCE</scope>
</reference>
<dbReference type="InterPro" id="IPR036871">
    <property type="entry name" value="PX_dom_sf"/>
</dbReference>
<dbReference type="Pfam" id="PF13091">
    <property type="entry name" value="PLDc_2"/>
    <property type="match status" value="1"/>
</dbReference>
<dbReference type="GO" id="GO:0035556">
    <property type="term" value="P:intracellular signal transduction"/>
    <property type="evidence" value="ECO:0007669"/>
    <property type="project" value="InterPro"/>
</dbReference>
<feature type="domain" description="PX" evidence="10">
    <location>
        <begin position="81"/>
        <end position="227"/>
    </location>
</feature>
<keyword evidence="6" id="KW-0443">Lipid metabolism</keyword>
<accession>B5ATP1</accession>
<feature type="compositionally biased region" description="Polar residues" evidence="8">
    <location>
        <begin position="514"/>
        <end position="576"/>
    </location>
</feature>
<dbReference type="Pfam" id="PF00787">
    <property type="entry name" value="PX"/>
    <property type="match status" value="1"/>
</dbReference>
<evidence type="ECO:0000256" key="7">
    <source>
        <dbReference type="PIRNR" id="PIRNR009376"/>
    </source>
</evidence>
<evidence type="ECO:0000256" key="2">
    <source>
        <dbReference type="ARBA" id="ARBA00008664"/>
    </source>
</evidence>
<protein>
    <recommendedName>
        <fullName evidence="7">Phospholipase</fullName>
        <ecNumber evidence="7">3.1.4.4</ecNumber>
    </recommendedName>
</protein>
<dbReference type="GO" id="GO:0035091">
    <property type="term" value="F:phosphatidylinositol binding"/>
    <property type="evidence" value="ECO:0007669"/>
    <property type="project" value="InterPro"/>
</dbReference>
<dbReference type="FunFam" id="3.30.870.10:FF:000005">
    <property type="entry name" value="Phospholipase"/>
    <property type="match status" value="1"/>
</dbReference>
<dbReference type="InterPro" id="IPR001849">
    <property type="entry name" value="PH_domain"/>
</dbReference>
<name>B5ATP1_EPTBU</name>
<dbReference type="CDD" id="cd01254">
    <property type="entry name" value="PH_PLD"/>
    <property type="match status" value="1"/>
</dbReference>
<dbReference type="InterPro" id="IPR016555">
    <property type="entry name" value="PLipase_D_euk"/>
</dbReference>
<feature type="region of interest" description="Disordered" evidence="8">
    <location>
        <begin position="514"/>
        <end position="586"/>
    </location>
</feature>
<feature type="region of interest" description="Disordered" evidence="8">
    <location>
        <begin position="608"/>
        <end position="631"/>
    </location>
</feature>
<dbReference type="InterPro" id="IPR001736">
    <property type="entry name" value="PLipase_D/transphosphatidylase"/>
</dbReference>
<dbReference type="PANTHER" id="PTHR18896:SF76">
    <property type="entry name" value="PHOSPHOLIPASE"/>
    <property type="match status" value="1"/>
</dbReference>
<evidence type="ECO:0000256" key="3">
    <source>
        <dbReference type="ARBA" id="ARBA00022737"/>
    </source>
</evidence>
<dbReference type="Gene3D" id="3.30.870.10">
    <property type="entry name" value="Endonuclease Chain A"/>
    <property type="match status" value="3"/>
</dbReference>
<feature type="region of interest" description="Disordered" evidence="8">
    <location>
        <begin position="1"/>
        <end position="28"/>
    </location>
</feature>
<evidence type="ECO:0000256" key="4">
    <source>
        <dbReference type="ARBA" id="ARBA00022801"/>
    </source>
</evidence>
<dbReference type="CDD" id="cd06895">
    <property type="entry name" value="PX_PLD"/>
    <property type="match status" value="1"/>
</dbReference>
<dbReference type="GO" id="GO:0009395">
    <property type="term" value="P:phospholipid catabolic process"/>
    <property type="evidence" value="ECO:0007669"/>
    <property type="project" value="TreeGrafter"/>
</dbReference>
<dbReference type="SUPFAM" id="SSF50729">
    <property type="entry name" value="PH domain-like"/>
    <property type="match status" value="1"/>
</dbReference>
<dbReference type="SMART" id="SM00155">
    <property type="entry name" value="PLDc"/>
    <property type="match status" value="2"/>
</dbReference>
<dbReference type="EMBL" id="EU872188">
    <property type="protein sequence ID" value="ACF94297.1"/>
    <property type="molecule type" value="mRNA"/>
</dbReference>
<keyword evidence="4 7" id="KW-0378">Hydrolase</keyword>
<dbReference type="SUPFAM" id="SSF64268">
    <property type="entry name" value="PX domain"/>
    <property type="match status" value="1"/>
</dbReference>
<evidence type="ECO:0000313" key="11">
    <source>
        <dbReference type="EMBL" id="ACF94297.1"/>
    </source>
</evidence>
<dbReference type="EC" id="3.1.4.4" evidence="7"/>
<feature type="region of interest" description="Disordered" evidence="8">
    <location>
        <begin position="147"/>
        <end position="192"/>
    </location>
</feature>
<feature type="domain" description="PLD phosphodiesterase" evidence="9">
    <location>
        <begin position="934"/>
        <end position="961"/>
    </location>
</feature>
<evidence type="ECO:0000256" key="6">
    <source>
        <dbReference type="ARBA" id="ARBA00023098"/>
    </source>
</evidence>
<evidence type="ECO:0000259" key="9">
    <source>
        <dbReference type="PROSITE" id="PS50035"/>
    </source>
</evidence>
<dbReference type="SUPFAM" id="SSF56024">
    <property type="entry name" value="Phospholipase D/nuclease"/>
    <property type="match status" value="3"/>
</dbReference>
<dbReference type="SMART" id="SM00312">
    <property type="entry name" value="PX"/>
    <property type="match status" value="1"/>
</dbReference>
<dbReference type="FunFam" id="3.30.870.10:FF:000011">
    <property type="entry name" value="Phospholipase"/>
    <property type="match status" value="1"/>
</dbReference>
<dbReference type="InterPro" id="IPR015679">
    <property type="entry name" value="PLipase_D_fam"/>
</dbReference>
<feature type="compositionally biased region" description="Basic and acidic residues" evidence="8">
    <location>
        <begin position="149"/>
        <end position="166"/>
    </location>
</feature>
<dbReference type="InterPro" id="IPR025202">
    <property type="entry name" value="PLD-like_dom"/>
</dbReference>
<evidence type="ECO:0000256" key="8">
    <source>
        <dbReference type="SAM" id="MobiDB-lite"/>
    </source>
</evidence>
<dbReference type="PROSITE" id="PS50035">
    <property type="entry name" value="PLD"/>
    <property type="match status" value="2"/>
</dbReference>
<dbReference type="PIRSF" id="PIRSF009376">
    <property type="entry name" value="Phospholipase_D_euk"/>
    <property type="match status" value="1"/>
</dbReference>
<dbReference type="CDD" id="cd09141">
    <property type="entry name" value="PLDc_vPLD1_2_yPLD_like_2"/>
    <property type="match status" value="1"/>
</dbReference>
<dbReference type="InterPro" id="IPR001683">
    <property type="entry name" value="PX_dom"/>
</dbReference>
<comment type="similarity">
    <text evidence="2 7">Belongs to the phospholipase D family.</text>
</comment>
<evidence type="ECO:0000259" key="10">
    <source>
        <dbReference type="PROSITE" id="PS50195"/>
    </source>
</evidence>
<dbReference type="AlphaFoldDB" id="B5ATP1"/>
<organism evidence="11">
    <name type="scientific">Eptatretus burgeri</name>
    <name type="common">Inshore hagfish</name>
    <dbReference type="NCBI Taxonomy" id="7764"/>
    <lineage>
        <taxon>Eukaryota</taxon>
        <taxon>Metazoa</taxon>
        <taxon>Chordata</taxon>
        <taxon>Craniata</taxon>
        <taxon>Vertebrata</taxon>
        <taxon>Cyclostomata</taxon>
        <taxon>Myxini</taxon>
        <taxon>Myxiniformes</taxon>
        <taxon>Myxinidae</taxon>
        <taxon>Eptatretinae</taxon>
        <taxon>Eptatretus</taxon>
    </lineage>
</organism>
<evidence type="ECO:0000256" key="5">
    <source>
        <dbReference type="ARBA" id="ARBA00022963"/>
    </source>
</evidence>
<dbReference type="Gene3D" id="3.30.1520.10">
    <property type="entry name" value="Phox-like domain"/>
    <property type="match status" value="1"/>
</dbReference>
<feature type="compositionally biased region" description="Polar residues" evidence="8">
    <location>
        <begin position="176"/>
        <end position="192"/>
    </location>
</feature>
<proteinExistence type="evidence at transcript level"/>
<dbReference type="PANTHER" id="PTHR18896">
    <property type="entry name" value="PHOSPHOLIPASE D"/>
    <property type="match status" value="1"/>
</dbReference>
<comment type="catalytic activity">
    <reaction evidence="1 7">
        <text>a 1,2-diacyl-sn-glycero-3-phosphocholine + H2O = a 1,2-diacyl-sn-glycero-3-phosphate + choline + H(+)</text>
        <dbReference type="Rhea" id="RHEA:14445"/>
        <dbReference type="ChEBI" id="CHEBI:15354"/>
        <dbReference type="ChEBI" id="CHEBI:15377"/>
        <dbReference type="ChEBI" id="CHEBI:15378"/>
        <dbReference type="ChEBI" id="CHEBI:57643"/>
        <dbReference type="ChEBI" id="CHEBI:58608"/>
        <dbReference type="EC" id="3.1.4.4"/>
    </reaction>
</comment>
<feature type="compositionally biased region" description="Polar residues" evidence="8">
    <location>
        <begin position="1"/>
        <end position="11"/>
    </location>
</feature>